<evidence type="ECO:0000313" key="10">
    <source>
        <dbReference type="Proteomes" id="UP000095706"/>
    </source>
</evidence>
<dbReference type="Proteomes" id="UP000095706">
    <property type="component" value="Unassembled WGS sequence"/>
</dbReference>
<keyword evidence="5 9" id="KW-0326">Glycosidase</keyword>
<reference evidence="11 12" key="2">
    <citation type="journal article" date="2019" name="Biochemistry">
        <title>Selecting a Single Stereocenter: The Molecular Nuances That Differentiate beta-Hexuronidases in the Human Gut Microbiome.</title>
        <authorList>
            <person name="Pellock S.J."/>
            <person name="Walton W.G."/>
            <person name="Redinbo M.R."/>
        </authorList>
    </citation>
    <scope>X-RAY CRYSTALLOGRAPHY (2.05 ANGSTROMS)</scope>
</reference>
<evidence type="ECO:0007829" key="12">
    <source>
        <dbReference type="PDB" id="6NCZ"/>
    </source>
</evidence>
<dbReference type="PDBsum" id="6NCY"/>
<dbReference type="SUPFAM" id="SSF49303">
    <property type="entry name" value="beta-Galactosidase/glucuronidase domain"/>
    <property type="match status" value="1"/>
</dbReference>
<dbReference type="PANTHER" id="PTHR10066:SF67">
    <property type="entry name" value="BETA-GLUCURONIDASE"/>
    <property type="match status" value="1"/>
</dbReference>
<dbReference type="Gene3D" id="2.60.40.10">
    <property type="entry name" value="Immunoglobulins"/>
    <property type="match status" value="1"/>
</dbReference>
<dbReference type="SUPFAM" id="SSF49785">
    <property type="entry name" value="Galactose-binding domain-like"/>
    <property type="match status" value="1"/>
</dbReference>
<dbReference type="RefSeq" id="WP_055227788.1">
    <property type="nucleotide sequence ID" value="NZ_CYYV01000008.1"/>
</dbReference>
<dbReference type="GO" id="GO:0005975">
    <property type="term" value="P:carbohydrate metabolic process"/>
    <property type="evidence" value="ECO:0007669"/>
    <property type="project" value="InterPro"/>
</dbReference>
<gene>
    <name evidence="9" type="primary">uidA_2</name>
    <name evidence="9" type="ORF">ERS852406_01826</name>
</gene>
<evidence type="ECO:0000313" key="9">
    <source>
        <dbReference type="EMBL" id="CUO37284.1"/>
    </source>
</evidence>
<evidence type="ECO:0000259" key="8">
    <source>
        <dbReference type="Pfam" id="PF02837"/>
    </source>
</evidence>
<reference evidence="9 10" key="1">
    <citation type="submission" date="2015-09" db="EMBL/GenBank/DDBJ databases">
        <authorList>
            <consortium name="Pathogen Informatics"/>
        </authorList>
    </citation>
    <scope>NUCLEOTIDE SEQUENCE [LARGE SCALE GENOMIC DNA]</scope>
    <source>
        <strain evidence="9 10">2789STDY5608849</strain>
    </source>
</reference>
<dbReference type="Pfam" id="PF02837">
    <property type="entry name" value="Glyco_hydro_2_N"/>
    <property type="match status" value="1"/>
</dbReference>
<dbReference type="Pfam" id="PF00703">
    <property type="entry name" value="Glyco_hydro_2"/>
    <property type="match status" value="1"/>
</dbReference>
<dbReference type="EMBL" id="CYYV01000008">
    <property type="protein sequence ID" value="CUO37284.1"/>
    <property type="molecule type" value="Genomic_DNA"/>
</dbReference>
<dbReference type="Gene3D" id="3.20.20.80">
    <property type="entry name" value="Glycosidases"/>
    <property type="match status" value="1"/>
</dbReference>
<dbReference type="SUPFAM" id="SSF51445">
    <property type="entry name" value="(Trans)glycosidases"/>
    <property type="match status" value="1"/>
</dbReference>
<protein>
    <recommendedName>
        <fullName evidence="3">Beta-glucuronidase</fullName>
        <ecNumber evidence="2">3.2.1.31</ecNumber>
    </recommendedName>
</protein>
<dbReference type="InterPro" id="IPR006101">
    <property type="entry name" value="Glyco_hydro_2"/>
</dbReference>
<name>A0A174EHD1_9FIRM</name>
<dbReference type="Pfam" id="PF02836">
    <property type="entry name" value="Glyco_hydro_2_C"/>
    <property type="match status" value="1"/>
</dbReference>
<dbReference type="InterPro" id="IPR023232">
    <property type="entry name" value="Glyco_hydro_2_AS"/>
</dbReference>
<dbReference type="GO" id="GO:0019391">
    <property type="term" value="P:glucuronoside catabolic process"/>
    <property type="evidence" value="ECO:0007669"/>
    <property type="project" value="TreeGrafter"/>
</dbReference>
<dbReference type="PDB" id="6NCY">
    <property type="method" value="X-ray"/>
    <property type="resolution" value="2.05 A"/>
    <property type="chains" value="A/B=1-595"/>
</dbReference>
<dbReference type="GO" id="GO:0030246">
    <property type="term" value="F:carbohydrate binding"/>
    <property type="evidence" value="ECO:0007669"/>
    <property type="project" value="TreeGrafter"/>
</dbReference>
<dbReference type="InterPro" id="IPR006102">
    <property type="entry name" value="Ig-like_GH2"/>
</dbReference>
<dbReference type="PDBsum" id="6NCZ"/>
<proteinExistence type="evidence at protein level"/>
<dbReference type="InterPro" id="IPR008979">
    <property type="entry name" value="Galactose-bd-like_sf"/>
</dbReference>
<evidence type="ECO:0000259" key="7">
    <source>
        <dbReference type="Pfam" id="PF02836"/>
    </source>
</evidence>
<dbReference type="GO" id="GO:0004566">
    <property type="term" value="F:beta-glucuronidase activity"/>
    <property type="evidence" value="ECO:0007669"/>
    <property type="project" value="UniProtKB-EC"/>
</dbReference>
<dbReference type="SMR" id="A0A174EHD1"/>
<dbReference type="InterPro" id="IPR013783">
    <property type="entry name" value="Ig-like_fold"/>
</dbReference>
<dbReference type="PRINTS" id="PR00132">
    <property type="entry name" value="GLHYDRLASE2"/>
</dbReference>
<dbReference type="Gene3D" id="2.60.120.260">
    <property type="entry name" value="Galactose-binding domain-like"/>
    <property type="match status" value="1"/>
</dbReference>
<feature type="domain" description="Glycosyl hydrolases family 2 sugar binding" evidence="8">
    <location>
        <begin position="43"/>
        <end position="203"/>
    </location>
</feature>
<keyword evidence="11 12" id="KW-0002">3D-structure</keyword>
<dbReference type="AlphaFoldDB" id="A0A174EHD1"/>
<dbReference type="PANTHER" id="PTHR10066">
    <property type="entry name" value="BETA-GLUCURONIDASE"/>
    <property type="match status" value="1"/>
</dbReference>
<sequence>MEAKKEKKYMSDIHLEDYTEQYETGFATVDTMIFEGGRREELLNGGWHYAVDQYDTCLRQKWYKERYRDEKGFTVPIDYSFDEWPVMQLPCSWNTIDPMYLLYEGSMVFTRKFSYIAEREETVFLKVGAANYLCRVFLNGKYVGMHRGGSTPAFWNITEYLKAENRIVLAVDGTRRPEQVPTENTDWFNYCGVYRDIALIRVPKCHIKTFKIALVPDGTFGHVMAKVTLSEKITAKAELVIEELGVSRKIQLENGAGEVVFDAKPELWTPEKPKLYDVKVTCGTDTVSDRVGFREIRVNGRDILLNGEPVFLRGISCHEDSVENGKGLTREERIENIRIAKELGCNFMRLAHYPHNEEMAKLADELGLLLWEEIPVYWAIRFEREKTYEDAQNQLRELINRDWNRASVIIWSVGNENADTDERLKFMSVLAECAHREDETRMVSAACLVNAAKNKIEDRLMEYLDIIGINEYCGWYTPDFAMLPALMENSQPDKPVIVTEFGADALPHHHGTISDKGTEECQADVYEKQIATLRNIDYIKGMTPWILYDFRCPRRTSLIQKYYNRKGLLSEDKKYRKPAFYVLQKFYEELKRKEQ</sequence>
<dbReference type="InterPro" id="IPR017853">
    <property type="entry name" value="GH"/>
</dbReference>
<dbReference type="InterPro" id="IPR006104">
    <property type="entry name" value="Glyco_hydro_2_N"/>
</dbReference>
<evidence type="ECO:0000259" key="6">
    <source>
        <dbReference type="Pfam" id="PF00703"/>
    </source>
</evidence>
<comment type="similarity">
    <text evidence="1">Belongs to the glycosyl hydrolase 2 family.</text>
</comment>
<accession>A0A174EHD1</accession>
<feature type="domain" description="Glycoside hydrolase family 2 catalytic" evidence="7">
    <location>
        <begin position="296"/>
        <end position="590"/>
    </location>
</feature>
<dbReference type="InterPro" id="IPR036156">
    <property type="entry name" value="Beta-gal/glucu_dom_sf"/>
</dbReference>
<dbReference type="InterPro" id="IPR006103">
    <property type="entry name" value="Glyco_hydro_2_cat"/>
</dbReference>
<feature type="domain" description="Glycoside hydrolase family 2 immunoglobulin-like beta-sandwich" evidence="6">
    <location>
        <begin position="206"/>
        <end position="294"/>
    </location>
</feature>
<organism evidence="9 10">
    <name type="scientific">Fusicatenibacter saccharivorans</name>
    <dbReference type="NCBI Taxonomy" id="1150298"/>
    <lineage>
        <taxon>Bacteria</taxon>
        <taxon>Bacillati</taxon>
        <taxon>Bacillota</taxon>
        <taxon>Clostridia</taxon>
        <taxon>Lachnospirales</taxon>
        <taxon>Lachnospiraceae</taxon>
        <taxon>Fusicatenibacter</taxon>
    </lineage>
</organism>
<evidence type="ECO:0000256" key="4">
    <source>
        <dbReference type="ARBA" id="ARBA00022801"/>
    </source>
</evidence>
<evidence type="ECO:0007829" key="11">
    <source>
        <dbReference type="PDB" id="6NCY"/>
    </source>
</evidence>
<evidence type="ECO:0000256" key="3">
    <source>
        <dbReference type="ARBA" id="ARBA00016205"/>
    </source>
</evidence>
<evidence type="ECO:0000256" key="2">
    <source>
        <dbReference type="ARBA" id="ARBA00012761"/>
    </source>
</evidence>
<keyword evidence="4 9" id="KW-0378">Hydrolase</keyword>
<dbReference type="PDB" id="6NCZ">
    <property type="method" value="X-ray"/>
    <property type="resolution" value="2.20 A"/>
    <property type="chains" value="A/B/C/D/E/F=1-595"/>
</dbReference>
<dbReference type="EC" id="3.2.1.31" evidence="2"/>
<dbReference type="PROSITE" id="PS00608">
    <property type="entry name" value="GLYCOSYL_HYDROL_F2_2"/>
    <property type="match status" value="1"/>
</dbReference>
<evidence type="ECO:0000256" key="5">
    <source>
        <dbReference type="ARBA" id="ARBA00023295"/>
    </source>
</evidence>
<evidence type="ECO:0000256" key="1">
    <source>
        <dbReference type="ARBA" id="ARBA00007401"/>
    </source>
</evidence>